<proteinExistence type="predicted"/>
<sequence length="54" mass="6054">MNTAGPTDEPGKTRIAVEEWLALVSQETPPDELLEATLEAEDRLAAFRLWLETK</sequence>
<accession>A0ABP9KC72</accession>
<evidence type="ECO:0000313" key="2">
    <source>
        <dbReference type="Proteomes" id="UP001500518"/>
    </source>
</evidence>
<keyword evidence="2" id="KW-1185">Reference proteome</keyword>
<reference evidence="2" key="1">
    <citation type="journal article" date="2019" name="Int. J. Syst. Evol. Microbiol.">
        <title>The Global Catalogue of Microorganisms (GCM) 10K type strain sequencing project: providing services to taxonomists for standard genome sequencing and annotation.</title>
        <authorList>
            <consortium name="The Broad Institute Genomics Platform"/>
            <consortium name="The Broad Institute Genome Sequencing Center for Infectious Disease"/>
            <person name="Wu L."/>
            <person name="Ma J."/>
        </authorList>
    </citation>
    <scope>NUCLEOTIDE SEQUENCE [LARGE SCALE GENOMIC DNA]</scope>
    <source>
        <strain evidence="2">JCM 18014</strain>
    </source>
</reference>
<comment type="caution">
    <text evidence="1">The sequence shown here is derived from an EMBL/GenBank/DDBJ whole genome shotgun (WGS) entry which is preliminary data.</text>
</comment>
<dbReference type="RefSeq" id="WP_346032952.1">
    <property type="nucleotide sequence ID" value="NZ_BAABHV010000010.1"/>
</dbReference>
<evidence type="ECO:0000313" key="1">
    <source>
        <dbReference type="EMBL" id="GAA5055865.1"/>
    </source>
</evidence>
<protein>
    <submittedName>
        <fullName evidence="1">Uncharacterized protein</fullName>
    </submittedName>
</protein>
<dbReference type="Proteomes" id="UP001500518">
    <property type="component" value="Unassembled WGS sequence"/>
</dbReference>
<gene>
    <name evidence="1" type="ORF">GCM10023208_20100</name>
</gene>
<dbReference type="EMBL" id="BAABHV010000010">
    <property type="protein sequence ID" value="GAA5055865.1"/>
    <property type="molecule type" value="Genomic_DNA"/>
</dbReference>
<name>A0ABP9KC72_9SPHN</name>
<organism evidence="1 2">
    <name type="scientific">Erythrobacter westpacificensis</name>
    <dbReference type="NCBI Taxonomy" id="1055231"/>
    <lineage>
        <taxon>Bacteria</taxon>
        <taxon>Pseudomonadati</taxon>
        <taxon>Pseudomonadota</taxon>
        <taxon>Alphaproteobacteria</taxon>
        <taxon>Sphingomonadales</taxon>
        <taxon>Erythrobacteraceae</taxon>
        <taxon>Erythrobacter/Porphyrobacter group</taxon>
        <taxon>Erythrobacter</taxon>
    </lineage>
</organism>